<evidence type="ECO:0000256" key="6">
    <source>
        <dbReference type="RuleBase" id="RU366067"/>
    </source>
</evidence>
<dbReference type="Proteomes" id="UP001370348">
    <property type="component" value="Chromosome"/>
</dbReference>
<comment type="function">
    <text evidence="6">Catalyzes the removal of dipeptides from the N-terminus of oligopeptides.</text>
</comment>
<reference evidence="7 8" key="1">
    <citation type="submission" date="2021-12" db="EMBL/GenBank/DDBJ databases">
        <title>Discovery of the Pendulisporaceae a myxobacterial family with distinct sporulation behavior and unique specialized metabolism.</title>
        <authorList>
            <person name="Garcia R."/>
            <person name="Popoff A."/>
            <person name="Bader C.D."/>
            <person name="Loehr J."/>
            <person name="Walesch S."/>
            <person name="Walt C."/>
            <person name="Boldt J."/>
            <person name="Bunk B."/>
            <person name="Haeckl F.J.F.P.J."/>
            <person name="Gunesch A.P."/>
            <person name="Birkelbach J."/>
            <person name="Nuebel U."/>
            <person name="Pietschmann T."/>
            <person name="Bach T."/>
            <person name="Mueller R."/>
        </authorList>
    </citation>
    <scope>NUCLEOTIDE SEQUENCE [LARGE SCALE GENOMIC DNA]</scope>
    <source>
        <strain evidence="7 8">MSr11954</strain>
    </source>
</reference>
<dbReference type="SUPFAM" id="SSF50494">
    <property type="entry name" value="Trypsin-like serine proteases"/>
    <property type="match status" value="1"/>
</dbReference>
<evidence type="ECO:0000256" key="1">
    <source>
        <dbReference type="ARBA" id="ARBA00010491"/>
    </source>
</evidence>
<dbReference type="PANTHER" id="PTHR38469:SF1">
    <property type="entry name" value="PERIPLASMIC PEPTIDASE SUBFAMILY S1B"/>
    <property type="match status" value="1"/>
</dbReference>
<dbReference type="PANTHER" id="PTHR38469">
    <property type="entry name" value="PERIPLASMIC PEPTIDASE SUBFAMILY S1B"/>
    <property type="match status" value="1"/>
</dbReference>
<gene>
    <name evidence="7" type="ORF">LZC94_20815</name>
</gene>
<sequence>MKFARTAAAGLAFQALFLTATLSTSAQADEGMWPFNRIPKERFQKDRNVALSDGWLDHVRLSSVRFRGGSGSFVSKTGLVLTNHHVGVDCISKLSRAGRDYVANGFIAGKDGPEARCPDVELNVLLAIEDVTDKVRAARKPEMNDAEANMAIKGAMTQIEKGCADRPSGERVKCEVVTLYAGGKYDLYTYKKYTDVRLVFAPEQSIAFFGGDTDNFTYPRYNFDMALFRVYENGQPLAPKDWLAWSPSGAKDGETVFVSGHPGSTGRLLTMAQLQTYRDQVYPYSLDQLRTERDRLRAYGKQNQEAARQVALWIKRLENSIKSTNGFLLGLDDPALMKKKAEGEAALRKAIEADPKLKQSHGTVFDELAAIAKKQTESWKRYTVLETGSRAQVLGIARNLVRLAAESEVPNEKRLREYNESSLESLKFRLVSPAPIYGEVEVVLVRAWLERAVRDLGAADPTVRALLAGRTPERAARETIAGSKLFDVNFRRKLIEGGKQAIAESADPAIAMMRALDPEARAVRKRYEDEVEGPSRTAGERIAQALFAVRGTSVPPDATSTLRLSVGTVKGFTERGKAVPWSTTFAGLYGHATGVAPLQLPERWLAAKSSLDPNVPYDFVSTNDIIGGNSGSPVLNEAGEIAGLIFDGNLSSLPNRFVYGDVTQRAVSVHTAGIVEALKKVYGADALAHELTDR</sequence>
<dbReference type="InterPro" id="IPR009003">
    <property type="entry name" value="Peptidase_S1_PA"/>
</dbReference>
<feature type="signal peptide" evidence="6">
    <location>
        <begin position="1"/>
        <end position="28"/>
    </location>
</feature>
<keyword evidence="5 6" id="KW-0378">Hydrolase</keyword>
<evidence type="ECO:0000256" key="5">
    <source>
        <dbReference type="ARBA" id="ARBA00022801"/>
    </source>
</evidence>
<dbReference type="Gene3D" id="2.40.10.10">
    <property type="entry name" value="Trypsin-like serine proteases"/>
    <property type="match status" value="1"/>
</dbReference>
<evidence type="ECO:0000256" key="2">
    <source>
        <dbReference type="ARBA" id="ARBA00022438"/>
    </source>
</evidence>
<keyword evidence="6" id="KW-0720">Serine protease</keyword>
<dbReference type="InterPro" id="IPR043504">
    <property type="entry name" value="Peptidase_S1_PA_chymotrypsin"/>
</dbReference>
<dbReference type="InterPro" id="IPR019500">
    <property type="entry name" value="Pep_S46"/>
</dbReference>
<organism evidence="7 8">
    <name type="scientific">Pendulispora albinea</name>
    <dbReference type="NCBI Taxonomy" id="2741071"/>
    <lineage>
        <taxon>Bacteria</taxon>
        <taxon>Pseudomonadati</taxon>
        <taxon>Myxococcota</taxon>
        <taxon>Myxococcia</taxon>
        <taxon>Myxococcales</taxon>
        <taxon>Sorangiineae</taxon>
        <taxon>Pendulisporaceae</taxon>
        <taxon>Pendulispora</taxon>
    </lineage>
</organism>
<evidence type="ECO:0000313" key="8">
    <source>
        <dbReference type="Proteomes" id="UP001370348"/>
    </source>
</evidence>
<keyword evidence="4 6" id="KW-0732">Signal</keyword>
<dbReference type="EMBL" id="CP089984">
    <property type="protein sequence ID" value="WXB19656.1"/>
    <property type="molecule type" value="Genomic_DNA"/>
</dbReference>
<keyword evidence="3 6" id="KW-0645">Protease</keyword>
<evidence type="ECO:0000313" key="7">
    <source>
        <dbReference type="EMBL" id="WXB19656.1"/>
    </source>
</evidence>
<evidence type="ECO:0000256" key="4">
    <source>
        <dbReference type="ARBA" id="ARBA00022729"/>
    </source>
</evidence>
<name>A0ABZ2MAW9_9BACT</name>
<protein>
    <recommendedName>
        <fullName evidence="6">Dipeptidyl-peptidase</fullName>
        <ecNumber evidence="6">3.4.14.-</ecNumber>
    </recommendedName>
</protein>
<dbReference type="Pfam" id="PF10459">
    <property type="entry name" value="Peptidase_S46"/>
    <property type="match status" value="1"/>
</dbReference>
<dbReference type="RefSeq" id="WP_394829261.1">
    <property type="nucleotide sequence ID" value="NZ_CP089984.1"/>
</dbReference>
<evidence type="ECO:0000256" key="3">
    <source>
        <dbReference type="ARBA" id="ARBA00022670"/>
    </source>
</evidence>
<keyword evidence="2 6" id="KW-0031">Aminopeptidase</keyword>
<proteinExistence type="inferred from homology"/>
<accession>A0ABZ2MAW9</accession>
<feature type="chain" id="PRO_5044953234" description="Dipeptidyl-peptidase" evidence="6">
    <location>
        <begin position="29"/>
        <end position="694"/>
    </location>
</feature>
<comment type="similarity">
    <text evidence="1 6">Belongs to the peptidase S46 family.</text>
</comment>
<dbReference type="EC" id="3.4.14.-" evidence="6"/>
<keyword evidence="8" id="KW-1185">Reference proteome</keyword>